<dbReference type="Pfam" id="PF02321">
    <property type="entry name" value="OEP"/>
    <property type="match status" value="2"/>
</dbReference>
<keyword evidence="6" id="KW-0472">Membrane</keyword>
<evidence type="ECO:0000256" key="8">
    <source>
        <dbReference type="SAM" id="SignalP"/>
    </source>
</evidence>
<dbReference type="GO" id="GO:1990281">
    <property type="term" value="C:efflux pump complex"/>
    <property type="evidence" value="ECO:0007669"/>
    <property type="project" value="TreeGrafter"/>
</dbReference>
<evidence type="ECO:0000256" key="7">
    <source>
        <dbReference type="ARBA" id="ARBA00023237"/>
    </source>
</evidence>
<evidence type="ECO:0000256" key="4">
    <source>
        <dbReference type="ARBA" id="ARBA00022452"/>
    </source>
</evidence>
<dbReference type="InterPro" id="IPR003423">
    <property type="entry name" value="OMP_efflux"/>
</dbReference>
<dbReference type="GO" id="GO:0015288">
    <property type="term" value="F:porin activity"/>
    <property type="evidence" value="ECO:0007669"/>
    <property type="project" value="TreeGrafter"/>
</dbReference>
<dbReference type="EMBL" id="DSDO01000099">
    <property type="protein sequence ID" value="HDR46350.1"/>
    <property type="molecule type" value="Genomic_DNA"/>
</dbReference>
<keyword evidence="5" id="KW-0812">Transmembrane</keyword>
<keyword evidence="8" id="KW-0732">Signal</keyword>
<evidence type="ECO:0000256" key="1">
    <source>
        <dbReference type="ARBA" id="ARBA00004442"/>
    </source>
</evidence>
<dbReference type="GO" id="GO:0015562">
    <property type="term" value="F:efflux transmembrane transporter activity"/>
    <property type="evidence" value="ECO:0007669"/>
    <property type="project" value="InterPro"/>
</dbReference>
<organism evidence="9">
    <name type="scientific">Geoalkalibacter subterraneus</name>
    <dbReference type="NCBI Taxonomy" id="483547"/>
    <lineage>
        <taxon>Bacteria</taxon>
        <taxon>Pseudomonadati</taxon>
        <taxon>Thermodesulfobacteriota</taxon>
        <taxon>Desulfuromonadia</taxon>
        <taxon>Desulfuromonadales</taxon>
        <taxon>Geoalkalibacteraceae</taxon>
        <taxon>Geoalkalibacter</taxon>
    </lineage>
</organism>
<dbReference type="SUPFAM" id="SSF56954">
    <property type="entry name" value="Outer membrane efflux proteins (OEP)"/>
    <property type="match status" value="1"/>
</dbReference>
<comment type="caution">
    <text evidence="9">The sequence shown here is derived from an EMBL/GenBank/DDBJ whole genome shotgun (WGS) entry which is preliminary data.</text>
</comment>
<accession>A0A831LR67</accession>
<evidence type="ECO:0000256" key="3">
    <source>
        <dbReference type="ARBA" id="ARBA00022448"/>
    </source>
</evidence>
<evidence type="ECO:0000256" key="2">
    <source>
        <dbReference type="ARBA" id="ARBA00007613"/>
    </source>
</evidence>
<dbReference type="InterPro" id="IPR028351">
    <property type="entry name" value="CyaE"/>
</dbReference>
<evidence type="ECO:0000256" key="6">
    <source>
        <dbReference type="ARBA" id="ARBA00023136"/>
    </source>
</evidence>
<reference evidence="9" key="1">
    <citation type="journal article" date="2020" name="mSystems">
        <title>Genome- and Community-Level Interaction Insights into Carbon Utilization and Element Cycling Functions of Hydrothermarchaeota in Hydrothermal Sediment.</title>
        <authorList>
            <person name="Zhou Z."/>
            <person name="Liu Y."/>
            <person name="Xu W."/>
            <person name="Pan J."/>
            <person name="Luo Z.H."/>
            <person name="Li M."/>
        </authorList>
    </citation>
    <scope>NUCLEOTIDE SEQUENCE [LARGE SCALE GENOMIC DNA]</scope>
    <source>
        <strain evidence="9">SpSt-1220</strain>
    </source>
</reference>
<dbReference type="Gene3D" id="1.20.1600.10">
    <property type="entry name" value="Outer membrane efflux proteins (OEP)"/>
    <property type="match status" value="1"/>
</dbReference>
<comment type="similarity">
    <text evidence="2">Belongs to the outer membrane factor (OMF) (TC 1.B.17) family.</text>
</comment>
<dbReference type="Proteomes" id="UP000886162">
    <property type="component" value="Unassembled WGS sequence"/>
</dbReference>
<proteinExistence type="inferred from homology"/>
<comment type="subcellular location">
    <subcellularLocation>
        <location evidence="1">Cell outer membrane</location>
    </subcellularLocation>
</comment>
<dbReference type="InterPro" id="IPR051906">
    <property type="entry name" value="TolC-like"/>
</dbReference>
<keyword evidence="7" id="KW-0998">Cell outer membrane</keyword>
<dbReference type="AlphaFoldDB" id="A0A831LR67"/>
<sequence length="451" mass="50560">MNFFPQIRTLLFLACCFLLAANEAVSQSEGEALIVSGQPLSLQKCVQIALDDNPAIQAARFGIKATQEAADAAKSSYYPQVDFSAGYHRWDRTIFLPDGLERQDLPDTIGETDEWNGRLSAWYTLYDSGRRRAELLAAEATEQATSENAQNVRQDIVLLVHESYFRLLEAKSSRAAAQDSLQRSEQHLSEAQKRFEAGDVTQADVLRARVDTADARLALVRAENALRIARSNLNAAMGLHPMLPVTIEDRYPDPVSPDRVDLPWAIESALKNRPEIRSADHQSESARKRVDAAAGKYGPRLKVEGHYGRREDQFFPDAEDWSAGVSLNIPLFTGFERTHRVAESKALWRESRAEKDRILQEVRREVVEAFSRLQEAWQTVETTRVMTLDAREGLRLMESRYSVNAATMTDLLDAETALAKAEAKNVEALAGQQIASARFLRSLGRLNAERQ</sequence>
<gene>
    <name evidence="9" type="ORF">ENN94_01465</name>
</gene>
<name>A0A831LR67_9BACT</name>
<dbReference type="PANTHER" id="PTHR30026">
    <property type="entry name" value="OUTER MEMBRANE PROTEIN TOLC"/>
    <property type="match status" value="1"/>
</dbReference>
<protein>
    <submittedName>
        <fullName evidence="9">TolC family protein</fullName>
    </submittedName>
</protein>
<evidence type="ECO:0000313" key="9">
    <source>
        <dbReference type="EMBL" id="HDR46350.1"/>
    </source>
</evidence>
<feature type="signal peptide" evidence="8">
    <location>
        <begin position="1"/>
        <end position="20"/>
    </location>
</feature>
<dbReference type="PANTHER" id="PTHR30026:SF21">
    <property type="entry name" value="SLR1270 PROTEIN"/>
    <property type="match status" value="1"/>
</dbReference>
<keyword evidence="3" id="KW-0813">Transport</keyword>
<dbReference type="GO" id="GO:0009279">
    <property type="term" value="C:cell outer membrane"/>
    <property type="evidence" value="ECO:0007669"/>
    <property type="project" value="UniProtKB-SubCell"/>
</dbReference>
<keyword evidence="4" id="KW-1134">Transmembrane beta strand</keyword>
<feature type="chain" id="PRO_5032276259" evidence="8">
    <location>
        <begin position="21"/>
        <end position="451"/>
    </location>
</feature>
<dbReference type="PIRSF" id="PIRSF001892">
    <property type="entry name" value="CyaE"/>
    <property type="match status" value="1"/>
</dbReference>
<evidence type="ECO:0000256" key="5">
    <source>
        <dbReference type="ARBA" id="ARBA00022692"/>
    </source>
</evidence>